<dbReference type="SMART" id="SM00283">
    <property type="entry name" value="MA"/>
    <property type="match status" value="1"/>
</dbReference>
<dbReference type="PROSITE" id="PS50111">
    <property type="entry name" value="CHEMOTAXIS_TRANSDUC_2"/>
    <property type="match status" value="1"/>
</dbReference>
<keyword evidence="1 3" id="KW-0807">Transducer</keyword>
<protein>
    <submittedName>
        <fullName evidence="7">Methyl-accepting chemotaxis protein</fullName>
    </submittedName>
</protein>
<dbReference type="Proteomes" id="UP001215827">
    <property type="component" value="Chromosome"/>
</dbReference>
<dbReference type="PRINTS" id="PR00260">
    <property type="entry name" value="CHEMTRNSDUCR"/>
</dbReference>
<keyword evidence="4" id="KW-1133">Transmembrane helix</keyword>
<dbReference type="SUPFAM" id="SSF58104">
    <property type="entry name" value="Methyl-accepting chemotaxis protein (MCP) signaling domain"/>
    <property type="match status" value="1"/>
</dbReference>
<sequence>MSAIEDIANQLQFEVDGQADAQAPGDAVKSSAPWHLVSNWFQDLSLAGKMRTILTSLLGTFVLMGIIVAVGLSSLYGKTTVNGELKNTVISAADLKGEWGSLRYNTVRYILGSEQAALERVRATQADVTTEIESIERTIDRFAPQFSEDIDTLRTDVQAYNAKFEELRANLDTNGRDERSVSLAYELSERGDALFVEVDQFETDLRALVDSDEQAGLAYFFNMVNILLVLTILVAAIMFFSLRYIGGNLLKKIGEITAGMTRLAQGDRHFEIEGIERKDEIGEMLKALELFKRANIRLEKWAEERAEVAQGDLKAHEEREAERRRILMDLAEQFERTVGDVVGGVAAASSQLQMTATGMATSAEESTRQTAEVARSMEEANAGATSAAAASDEFAMSIGEISRQAASSAELARKATLSATEADTTISALSSSADQVGQIVELIQTIAQRTNLLALNASIEAARGGEAGRGFAVVASEVKELAMQTSRATEQVAEQIRAMQDSTGASVGALRTIVDQIQQLESTAVSIASAVDQQSVAGQDLARSIDLAARSTDKVSSHIDDVRELSLSTGAAAAQVLSSATELEGQASTLRSQMQDFLGSLRRG</sequence>
<evidence type="ECO:0000259" key="6">
    <source>
        <dbReference type="PROSITE" id="PS50885"/>
    </source>
</evidence>
<feature type="domain" description="Methyl-accepting transducer" evidence="5">
    <location>
        <begin position="341"/>
        <end position="584"/>
    </location>
</feature>
<keyword evidence="4" id="KW-0472">Membrane</keyword>
<reference evidence="7 8" key="1">
    <citation type="submission" date="2023-03" db="EMBL/GenBank/DDBJ databases">
        <title>Altererythrobacter sp. CAU 1644 isolated from sand.</title>
        <authorList>
            <person name="Kim W."/>
        </authorList>
    </citation>
    <scope>NUCLEOTIDE SEQUENCE [LARGE SCALE GENOMIC DNA]</scope>
    <source>
        <strain evidence="7 8">CAU 1644</strain>
    </source>
</reference>
<gene>
    <name evidence="7" type="ORF">P7228_03710</name>
</gene>
<evidence type="ECO:0000256" key="3">
    <source>
        <dbReference type="PROSITE-ProRule" id="PRU00284"/>
    </source>
</evidence>
<name>A0ABY8G187_9SPHN</name>
<feature type="transmembrane region" description="Helical" evidence="4">
    <location>
        <begin position="53"/>
        <end position="76"/>
    </location>
</feature>
<evidence type="ECO:0000313" key="8">
    <source>
        <dbReference type="Proteomes" id="UP001215827"/>
    </source>
</evidence>
<dbReference type="RefSeq" id="WP_278016874.1">
    <property type="nucleotide sequence ID" value="NZ_CP121106.1"/>
</dbReference>
<dbReference type="Pfam" id="PF00015">
    <property type="entry name" value="MCPsignal"/>
    <property type="match status" value="1"/>
</dbReference>
<evidence type="ECO:0000259" key="5">
    <source>
        <dbReference type="PROSITE" id="PS50111"/>
    </source>
</evidence>
<proteinExistence type="inferred from homology"/>
<dbReference type="EMBL" id="CP121106">
    <property type="protein sequence ID" value="WFL78184.1"/>
    <property type="molecule type" value="Genomic_DNA"/>
</dbReference>
<evidence type="ECO:0000256" key="1">
    <source>
        <dbReference type="ARBA" id="ARBA00023224"/>
    </source>
</evidence>
<keyword evidence="4" id="KW-0812">Transmembrane</keyword>
<keyword evidence="8" id="KW-1185">Reference proteome</keyword>
<dbReference type="PANTHER" id="PTHR32089:SF112">
    <property type="entry name" value="LYSOZYME-LIKE PROTEIN-RELATED"/>
    <property type="match status" value="1"/>
</dbReference>
<feature type="domain" description="HAMP" evidence="6">
    <location>
        <begin position="247"/>
        <end position="300"/>
    </location>
</feature>
<evidence type="ECO:0000256" key="4">
    <source>
        <dbReference type="SAM" id="Phobius"/>
    </source>
</evidence>
<evidence type="ECO:0000313" key="7">
    <source>
        <dbReference type="EMBL" id="WFL78184.1"/>
    </source>
</evidence>
<accession>A0ABY8G187</accession>
<dbReference type="Gene3D" id="1.10.287.950">
    <property type="entry name" value="Methyl-accepting chemotaxis protein"/>
    <property type="match status" value="1"/>
</dbReference>
<dbReference type="PROSITE" id="PS50885">
    <property type="entry name" value="HAMP"/>
    <property type="match status" value="1"/>
</dbReference>
<comment type="similarity">
    <text evidence="2">Belongs to the methyl-accepting chemotaxis (MCP) protein family.</text>
</comment>
<dbReference type="PANTHER" id="PTHR32089">
    <property type="entry name" value="METHYL-ACCEPTING CHEMOTAXIS PROTEIN MCPB"/>
    <property type="match status" value="1"/>
</dbReference>
<dbReference type="InterPro" id="IPR004090">
    <property type="entry name" value="Chemotax_Me-accpt_rcpt"/>
</dbReference>
<dbReference type="Gene3D" id="6.10.340.10">
    <property type="match status" value="1"/>
</dbReference>
<evidence type="ECO:0000256" key="2">
    <source>
        <dbReference type="ARBA" id="ARBA00029447"/>
    </source>
</evidence>
<dbReference type="InterPro" id="IPR003660">
    <property type="entry name" value="HAMP_dom"/>
</dbReference>
<organism evidence="7 8">
    <name type="scientific">Altererythrobacter arenosus</name>
    <dbReference type="NCBI Taxonomy" id="3032592"/>
    <lineage>
        <taxon>Bacteria</taxon>
        <taxon>Pseudomonadati</taxon>
        <taxon>Pseudomonadota</taxon>
        <taxon>Alphaproteobacteria</taxon>
        <taxon>Sphingomonadales</taxon>
        <taxon>Erythrobacteraceae</taxon>
        <taxon>Altererythrobacter</taxon>
    </lineage>
</organism>
<feature type="transmembrane region" description="Helical" evidence="4">
    <location>
        <begin position="219"/>
        <end position="242"/>
    </location>
</feature>
<dbReference type="InterPro" id="IPR004089">
    <property type="entry name" value="MCPsignal_dom"/>
</dbReference>